<sequence>MPLKQMLGFKAFAPLPPIFRPLSPTLPFHNLNFRPKNSKPRKKFSVYSQNNNRNKPSSEHISNNNVGGVNGRSRLNLRWADLLLDPDPDNIVAVGLTGILTWAGVQVLWQLLVIAIAILVTALKYTVVAALLVVILITLL</sequence>
<reference evidence="4" key="1">
    <citation type="submission" date="2024-07" db="EMBL/GenBank/DDBJ databases">
        <title>Two chromosome-level genome assemblies of Korean endemic species Abeliophyllum distichum and Forsythia ovata (Oleaceae).</title>
        <authorList>
            <person name="Jang H."/>
        </authorList>
    </citation>
    <scope>NUCLEOTIDE SEQUENCE [LARGE SCALE GENOMIC DNA]</scope>
</reference>
<gene>
    <name evidence="3" type="ORF">Fot_10475</name>
</gene>
<feature type="compositionally biased region" description="Polar residues" evidence="1">
    <location>
        <begin position="46"/>
        <end position="62"/>
    </location>
</feature>
<comment type="caution">
    <text evidence="3">The sequence shown here is derived from an EMBL/GenBank/DDBJ whole genome shotgun (WGS) entry which is preliminary data.</text>
</comment>
<feature type="transmembrane region" description="Helical" evidence="2">
    <location>
        <begin position="115"/>
        <end position="139"/>
    </location>
</feature>
<evidence type="ECO:0000256" key="2">
    <source>
        <dbReference type="SAM" id="Phobius"/>
    </source>
</evidence>
<dbReference type="AlphaFoldDB" id="A0ABD1WKM9"/>
<organism evidence="3 4">
    <name type="scientific">Forsythia ovata</name>
    <dbReference type="NCBI Taxonomy" id="205694"/>
    <lineage>
        <taxon>Eukaryota</taxon>
        <taxon>Viridiplantae</taxon>
        <taxon>Streptophyta</taxon>
        <taxon>Embryophyta</taxon>
        <taxon>Tracheophyta</taxon>
        <taxon>Spermatophyta</taxon>
        <taxon>Magnoliopsida</taxon>
        <taxon>eudicotyledons</taxon>
        <taxon>Gunneridae</taxon>
        <taxon>Pentapetalae</taxon>
        <taxon>asterids</taxon>
        <taxon>lamiids</taxon>
        <taxon>Lamiales</taxon>
        <taxon>Oleaceae</taxon>
        <taxon>Forsythieae</taxon>
        <taxon>Forsythia</taxon>
    </lineage>
</organism>
<evidence type="ECO:0000313" key="3">
    <source>
        <dbReference type="EMBL" id="KAL2548945.1"/>
    </source>
</evidence>
<dbReference type="EMBL" id="JBFOLJ010000003">
    <property type="protein sequence ID" value="KAL2548945.1"/>
    <property type="molecule type" value="Genomic_DNA"/>
</dbReference>
<feature type="transmembrane region" description="Helical" evidence="2">
    <location>
        <begin position="91"/>
        <end position="109"/>
    </location>
</feature>
<dbReference type="Proteomes" id="UP001604277">
    <property type="component" value="Unassembled WGS sequence"/>
</dbReference>
<evidence type="ECO:0000313" key="4">
    <source>
        <dbReference type="Proteomes" id="UP001604277"/>
    </source>
</evidence>
<keyword evidence="4" id="KW-1185">Reference proteome</keyword>
<evidence type="ECO:0000256" key="1">
    <source>
        <dbReference type="SAM" id="MobiDB-lite"/>
    </source>
</evidence>
<feature type="region of interest" description="Disordered" evidence="1">
    <location>
        <begin position="36"/>
        <end position="65"/>
    </location>
</feature>
<dbReference type="PANTHER" id="PTHR36789:SF1">
    <property type="entry name" value="TRANSMEMBRANE PROTEIN"/>
    <property type="match status" value="1"/>
</dbReference>
<keyword evidence="2" id="KW-0812">Transmembrane</keyword>
<keyword evidence="2" id="KW-0472">Membrane</keyword>
<accession>A0ABD1WKM9</accession>
<dbReference type="PANTHER" id="PTHR36789">
    <property type="entry name" value="TRANSMEMBRANE PROTEIN"/>
    <property type="match status" value="1"/>
</dbReference>
<proteinExistence type="predicted"/>
<keyword evidence="2" id="KW-1133">Transmembrane helix</keyword>
<protein>
    <submittedName>
        <fullName evidence="3">Uncharacterized protein</fullName>
    </submittedName>
</protein>
<name>A0ABD1WKM9_9LAMI</name>